<dbReference type="Proteomes" id="UP000269774">
    <property type="component" value="Unassembled WGS sequence"/>
</dbReference>
<accession>A0A3M2HTV6</accession>
<keyword evidence="2" id="KW-1185">Reference proteome</keyword>
<proteinExistence type="predicted"/>
<sequence length="68" mass="7867">MSLLTALFRRPVCRHYALLDEAQCCRMLLTAAEPPQNGHWVQVDELRLSWIGRPLPQQARQDEISLSH</sequence>
<gene>
    <name evidence="1" type="ORF">EA797_12600</name>
</gene>
<organism evidence="1 2">
    <name type="scientific">Stutzerimonas zhaodongensis</name>
    <dbReference type="NCBI Taxonomy" id="1176257"/>
    <lineage>
        <taxon>Bacteria</taxon>
        <taxon>Pseudomonadati</taxon>
        <taxon>Pseudomonadota</taxon>
        <taxon>Gammaproteobacteria</taxon>
        <taxon>Pseudomonadales</taxon>
        <taxon>Pseudomonadaceae</taxon>
        <taxon>Stutzerimonas</taxon>
    </lineage>
</organism>
<dbReference type="AlphaFoldDB" id="A0A3M2HTV6"/>
<protein>
    <submittedName>
        <fullName evidence="1">Uncharacterized protein</fullName>
    </submittedName>
</protein>
<evidence type="ECO:0000313" key="2">
    <source>
        <dbReference type="Proteomes" id="UP000269774"/>
    </source>
</evidence>
<dbReference type="OrthoDB" id="6910208at2"/>
<reference evidence="1 2" key="1">
    <citation type="submission" date="2018-10" db="EMBL/GenBank/DDBJ databases">
        <title>Pseudomonas zhaodongensis NEAU-ST5-21(T) genome.</title>
        <authorList>
            <person name="Peng J."/>
            <person name="Liu Z.-P."/>
        </authorList>
    </citation>
    <scope>NUCLEOTIDE SEQUENCE [LARGE SCALE GENOMIC DNA]</scope>
    <source>
        <strain evidence="1 2">NEAU-ST5-21</strain>
    </source>
</reference>
<name>A0A3M2HTV6_9GAMM</name>
<comment type="caution">
    <text evidence="1">The sequence shown here is derived from an EMBL/GenBank/DDBJ whole genome shotgun (WGS) entry which is preliminary data.</text>
</comment>
<dbReference type="EMBL" id="RFFM01000002">
    <property type="protein sequence ID" value="RMH90332.1"/>
    <property type="molecule type" value="Genomic_DNA"/>
</dbReference>
<evidence type="ECO:0000313" key="1">
    <source>
        <dbReference type="EMBL" id="RMH90332.1"/>
    </source>
</evidence>